<evidence type="ECO:0008006" key="3">
    <source>
        <dbReference type="Google" id="ProtNLM"/>
    </source>
</evidence>
<dbReference type="RefSeq" id="WP_379867825.1">
    <property type="nucleotide sequence ID" value="NZ_JBHTBW010000087.1"/>
</dbReference>
<evidence type="ECO:0000313" key="1">
    <source>
        <dbReference type="EMBL" id="MFC7443494.1"/>
    </source>
</evidence>
<name>A0ABW2RR07_9BACL</name>
<protein>
    <recommendedName>
        <fullName evidence="3">Restriction endonuclease</fullName>
    </recommendedName>
</protein>
<keyword evidence="2" id="KW-1185">Reference proteome</keyword>
<accession>A0ABW2RR07</accession>
<proteinExistence type="predicted"/>
<dbReference type="EMBL" id="JBHTBW010000087">
    <property type="protein sequence ID" value="MFC7443494.1"/>
    <property type="molecule type" value="Genomic_DNA"/>
</dbReference>
<sequence length="198" mass="23218">MARKFWTDEMVEQEIKKSMEILGIDRMPTGPELQGIGRNDLHCRISRTYGYAGWAEKQGLTLKSCDTRTGKRYEEIATNLLKDKGYEVERMTTKHPYDLMVKGVVKVDVKVGKVWFQEGKWRIHTFRLEKRFPTSDFYLCIGLNEKEEIEKIFVIPSLHARIMTISAGENSKWDKYLIRFDLLDTYSEFMQGFLNGIE</sequence>
<organism evidence="1 2">
    <name type="scientific">Laceyella putida</name>
    <dbReference type="NCBI Taxonomy" id="110101"/>
    <lineage>
        <taxon>Bacteria</taxon>
        <taxon>Bacillati</taxon>
        <taxon>Bacillota</taxon>
        <taxon>Bacilli</taxon>
        <taxon>Bacillales</taxon>
        <taxon>Thermoactinomycetaceae</taxon>
        <taxon>Laceyella</taxon>
    </lineage>
</organism>
<dbReference type="Proteomes" id="UP001596500">
    <property type="component" value="Unassembled WGS sequence"/>
</dbReference>
<reference evidence="2" key="1">
    <citation type="journal article" date="2019" name="Int. J. Syst. Evol. Microbiol.">
        <title>The Global Catalogue of Microorganisms (GCM) 10K type strain sequencing project: providing services to taxonomists for standard genome sequencing and annotation.</title>
        <authorList>
            <consortium name="The Broad Institute Genomics Platform"/>
            <consortium name="The Broad Institute Genome Sequencing Center for Infectious Disease"/>
            <person name="Wu L."/>
            <person name="Ma J."/>
        </authorList>
    </citation>
    <scope>NUCLEOTIDE SEQUENCE [LARGE SCALE GENOMIC DNA]</scope>
    <source>
        <strain evidence="2">CGMCC 1.12942</strain>
    </source>
</reference>
<gene>
    <name evidence="1" type="ORF">ACFQNG_20760</name>
</gene>
<evidence type="ECO:0000313" key="2">
    <source>
        <dbReference type="Proteomes" id="UP001596500"/>
    </source>
</evidence>
<comment type="caution">
    <text evidence="1">The sequence shown here is derived from an EMBL/GenBank/DDBJ whole genome shotgun (WGS) entry which is preliminary data.</text>
</comment>